<keyword evidence="4" id="KW-1185">Reference proteome</keyword>
<evidence type="ECO:0000256" key="1">
    <source>
        <dbReference type="SAM" id="MobiDB-lite"/>
    </source>
</evidence>
<evidence type="ECO:0000259" key="2">
    <source>
        <dbReference type="PROSITE" id="PS00028"/>
    </source>
</evidence>
<feature type="region of interest" description="Disordered" evidence="1">
    <location>
        <begin position="36"/>
        <end position="125"/>
    </location>
</feature>
<organism evidence="3 4">
    <name type="scientific">Hydnomerulius pinastri MD-312</name>
    <dbReference type="NCBI Taxonomy" id="994086"/>
    <lineage>
        <taxon>Eukaryota</taxon>
        <taxon>Fungi</taxon>
        <taxon>Dikarya</taxon>
        <taxon>Basidiomycota</taxon>
        <taxon>Agaricomycotina</taxon>
        <taxon>Agaricomycetes</taxon>
        <taxon>Agaricomycetidae</taxon>
        <taxon>Boletales</taxon>
        <taxon>Boletales incertae sedis</taxon>
        <taxon>Leucogyrophana</taxon>
    </lineage>
</organism>
<dbReference type="AlphaFoldDB" id="A0A0C9W6H0"/>
<dbReference type="InterPro" id="IPR013087">
    <property type="entry name" value="Znf_C2H2_type"/>
</dbReference>
<dbReference type="HOGENOM" id="CLU_006344_7_1_1"/>
<reference evidence="3 4" key="1">
    <citation type="submission" date="2014-04" db="EMBL/GenBank/DDBJ databases">
        <title>Evolutionary Origins and Diversification of the Mycorrhizal Mutualists.</title>
        <authorList>
            <consortium name="DOE Joint Genome Institute"/>
            <consortium name="Mycorrhizal Genomics Consortium"/>
            <person name="Kohler A."/>
            <person name="Kuo A."/>
            <person name="Nagy L.G."/>
            <person name="Floudas D."/>
            <person name="Copeland A."/>
            <person name="Barry K.W."/>
            <person name="Cichocki N."/>
            <person name="Veneault-Fourrey C."/>
            <person name="LaButti K."/>
            <person name="Lindquist E.A."/>
            <person name="Lipzen A."/>
            <person name="Lundell T."/>
            <person name="Morin E."/>
            <person name="Murat C."/>
            <person name="Riley R."/>
            <person name="Ohm R."/>
            <person name="Sun H."/>
            <person name="Tunlid A."/>
            <person name="Henrissat B."/>
            <person name="Grigoriev I.V."/>
            <person name="Hibbett D.S."/>
            <person name="Martin F."/>
        </authorList>
    </citation>
    <scope>NUCLEOTIDE SEQUENCE [LARGE SCALE GENOMIC DNA]</scope>
    <source>
        <strain evidence="3 4">MD-312</strain>
    </source>
</reference>
<evidence type="ECO:0000313" key="4">
    <source>
        <dbReference type="Proteomes" id="UP000053820"/>
    </source>
</evidence>
<sequence length="245" mass="27315">MPQNIPRTQPARRNFNTNRIPCGSCTRWFKTAAGRTKHHNAAHPTLSFPVPCQQSNQSGASSTEQRAPSESVLHDSGANGEGALDNLHQVEGNAPPEHEDRLGEDPTEGSRVASPPPEVDSEYVNRGNHLYRNYHMKMNARPCSKEGIFLPSDAPPPPAEPTLPTDWMPFNDRIEFKTAEFLYTRNQMSAGDINFLLELWAASLVKHDENPPFADADDLYDTIDSTELGDVKWESFTVQYTGEKP</sequence>
<gene>
    <name evidence="3" type="ORF">HYDPIDRAFT_171577</name>
</gene>
<feature type="domain" description="C2H2-type" evidence="2">
    <location>
        <begin position="22"/>
        <end position="43"/>
    </location>
</feature>
<protein>
    <recommendedName>
        <fullName evidence="2">C2H2-type domain-containing protein</fullName>
    </recommendedName>
</protein>
<dbReference type="OrthoDB" id="3199698at2759"/>
<evidence type="ECO:0000313" key="3">
    <source>
        <dbReference type="EMBL" id="KIJ57722.1"/>
    </source>
</evidence>
<feature type="non-terminal residue" evidence="3">
    <location>
        <position position="245"/>
    </location>
</feature>
<proteinExistence type="predicted"/>
<accession>A0A0C9W6H0</accession>
<dbReference type="Proteomes" id="UP000053820">
    <property type="component" value="Unassembled WGS sequence"/>
</dbReference>
<dbReference type="PROSITE" id="PS00028">
    <property type="entry name" value="ZINC_FINGER_C2H2_1"/>
    <property type="match status" value="1"/>
</dbReference>
<feature type="compositionally biased region" description="Polar residues" evidence="1">
    <location>
        <begin position="52"/>
        <end position="68"/>
    </location>
</feature>
<feature type="region of interest" description="Disordered" evidence="1">
    <location>
        <begin position="1"/>
        <end position="20"/>
    </location>
</feature>
<dbReference type="EMBL" id="KN840156">
    <property type="protein sequence ID" value="KIJ57722.1"/>
    <property type="molecule type" value="Genomic_DNA"/>
</dbReference>
<name>A0A0C9W6H0_9AGAM</name>